<reference evidence="2 3" key="1">
    <citation type="submission" date="2024-02" db="EMBL/GenBank/DDBJ databases">
        <authorList>
            <person name="Chen Y."/>
            <person name="Shah S."/>
            <person name="Dougan E. K."/>
            <person name="Thang M."/>
            <person name="Chan C."/>
        </authorList>
    </citation>
    <scope>NUCLEOTIDE SEQUENCE [LARGE SCALE GENOMIC DNA]</scope>
</reference>
<accession>A0ABP0KPU2</accession>
<gene>
    <name evidence="2" type="ORF">SCF082_LOCUS18548</name>
</gene>
<evidence type="ECO:0000313" key="2">
    <source>
        <dbReference type="EMBL" id="CAK9028885.1"/>
    </source>
</evidence>
<feature type="compositionally biased region" description="Basic residues" evidence="1">
    <location>
        <begin position="229"/>
        <end position="243"/>
    </location>
</feature>
<protein>
    <submittedName>
        <fullName evidence="2">Uncharacterized protein</fullName>
    </submittedName>
</protein>
<keyword evidence="3" id="KW-1185">Reference proteome</keyword>
<organism evidence="2 3">
    <name type="scientific">Durusdinium trenchii</name>
    <dbReference type="NCBI Taxonomy" id="1381693"/>
    <lineage>
        <taxon>Eukaryota</taxon>
        <taxon>Sar</taxon>
        <taxon>Alveolata</taxon>
        <taxon>Dinophyceae</taxon>
        <taxon>Suessiales</taxon>
        <taxon>Symbiodiniaceae</taxon>
        <taxon>Durusdinium</taxon>
    </lineage>
</organism>
<dbReference type="Proteomes" id="UP001642464">
    <property type="component" value="Unassembled WGS sequence"/>
</dbReference>
<dbReference type="EMBL" id="CAXAMM010012447">
    <property type="protein sequence ID" value="CAK9028885.1"/>
    <property type="molecule type" value="Genomic_DNA"/>
</dbReference>
<evidence type="ECO:0000256" key="1">
    <source>
        <dbReference type="SAM" id="MobiDB-lite"/>
    </source>
</evidence>
<proteinExistence type="predicted"/>
<sequence>MFRAISRAEGKGNPYVEKALQTGLENVRLLSSKTPLEVRSILCQLHNTYHDGAGETWTTLLDRSDEIMAEWDMKVNGPGGTGITTRNSQYDSFLEKFVFREKQAVGWGDSLNFFRTTSVLSRYLTRYNIKEDVRQWCNTNMNFTDFKLSNRPQCWGVADSRTNDGQRGQERERERERLIPQCFSKPGNETNSVINYVVLPMATSAVFKKLESELDQGAASQPQLELKGKGKGKGRKNKNRKGKGKGEIETEPAQPISWSPLAFPLVETGSAPTPELARPKTALDDFMHCFLEVKTAFEKKLSNAVRESDEHAGRSQSTFNDSTLNLFGHGVSYFFEFVWTGNVAINGKFVRTYSAFRTELTTFISTACELAAASAASGGSRMTLAADFSHLIDSTPCSGVHVGHLKDETDEVKAIDRLKITIPAAIRSGMDGFIKDAKQTLAVDPSISDELSVTEVLQKIYDSLKEAIPETWISVAADVSDLYAIRLGFVGPSGKLFQDKQEVLERFLSLRSLYALTLLRNLGQIQKTKFDVSVTFLVSSLHVDMQASAGQNLSKLKPVPMAEAPAANTDPAQTSNSGSETWSRNWTSLLQTKTTEGAYSFLRRFVQHSDSALKISEVAEDAAEDLKRSATADDADEDAEEEGGKEKVIIRRMSLRELSLSGMKLVEQSQTYTDLFDEEPNHISSTEIKDWFAEDRKFTEKAVQWNFGDAAEESEAIASGDKGKISKVAKKVQSSRLYLTNLDACKEEGINNLSRVTNLPPNVGKGALHLPFLGPVSTTKVSNNSIHICTLFGMKFYCNPPPQPSPTTSMVHPAWVVPGVSKADHANMGDSTMIVDVESALAWAIEHSEKEIALVKQNPKAEKHGVRMPDEQVEQRLFGFAAAVDERKARMEGVGFQTALPNLTKEQKKIEKEKKKALTSAKHLMR</sequence>
<name>A0ABP0KPU2_9DINO</name>
<comment type="caution">
    <text evidence="2">The sequence shown here is derived from an EMBL/GenBank/DDBJ whole genome shotgun (WGS) entry which is preliminary data.</text>
</comment>
<feature type="region of interest" description="Disordered" evidence="1">
    <location>
        <begin position="217"/>
        <end position="253"/>
    </location>
</feature>
<evidence type="ECO:0000313" key="3">
    <source>
        <dbReference type="Proteomes" id="UP001642464"/>
    </source>
</evidence>